<feature type="compositionally biased region" description="Basic and acidic residues" evidence="1">
    <location>
        <begin position="378"/>
        <end position="398"/>
    </location>
</feature>
<dbReference type="EMBL" id="CAJVAX010000019">
    <property type="protein sequence ID" value="CAG7650637.1"/>
    <property type="molecule type" value="Genomic_DNA"/>
</dbReference>
<evidence type="ECO:0000256" key="1">
    <source>
        <dbReference type="SAM" id="MobiDB-lite"/>
    </source>
</evidence>
<organism evidence="2 3">
    <name type="scientific">Actinacidiphila bryophytorum</name>
    <dbReference type="NCBI Taxonomy" id="1436133"/>
    <lineage>
        <taxon>Bacteria</taxon>
        <taxon>Bacillati</taxon>
        <taxon>Actinomycetota</taxon>
        <taxon>Actinomycetes</taxon>
        <taxon>Kitasatosporales</taxon>
        <taxon>Streptomycetaceae</taxon>
        <taxon>Actinacidiphila</taxon>
    </lineage>
</organism>
<feature type="compositionally biased region" description="Basic and acidic residues" evidence="1">
    <location>
        <begin position="429"/>
        <end position="442"/>
    </location>
</feature>
<reference evidence="2" key="1">
    <citation type="submission" date="2021-06" db="EMBL/GenBank/DDBJ databases">
        <authorList>
            <person name="Arsene-Ploetze F."/>
        </authorList>
    </citation>
    <scope>NUCLEOTIDE SEQUENCE</scope>
    <source>
        <strain evidence="2">SBRY1</strain>
    </source>
</reference>
<feature type="region of interest" description="Disordered" evidence="1">
    <location>
        <begin position="1"/>
        <end position="218"/>
    </location>
</feature>
<accession>A0A9W4MET1</accession>
<feature type="compositionally biased region" description="Low complexity" evidence="1">
    <location>
        <begin position="201"/>
        <end position="211"/>
    </location>
</feature>
<feature type="region of interest" description="Disordered" evidence="1">
    <location>
        <begin position="369"/>
        <end position="401"/>
    </location>
</feature>
<evidence type="ECO:0000313" key="2">
    <source>
        <dbReference type="EMBL" id="CAG7650637.1"/>
    </source>
</evidence>
<dbReference type="Proteomes" id="UP001153328">
    <property type="component" value="Unassembled WGS sequence"/>
</dbReference>
<dbReference type="AlphaFoldDB" id="A0A9W4MET1"/>
<sequence length="482" mass="52861">MDGGCGRRSRRCRSADDRPDDRRPRLRLPRHPHPAHRRLGAPRAPRRPLPGRLHRLGHPRHPGHRRPAGLARRHTGAGRPHLPARRQLGRHRGAAGPAGAVGAVAQGRPEPAVRAQRADAGPQRGPPRRQPGPLPHPAGRRRRLRPALHPPRRAPGGAGPARHRGRARLGDERHHVLAPLRPRPAELEGVLEPHRRRHAGGPRPEVPLRLRPQPRHRRHPVDRVLPRRRHRRRHRHGLLRPAAGRVLHRAGHRAVRAPGAGRLRGGARQGGLLPRVGPVQERRRPRLRRTHAALDERPQRALPDRHRLLPARRVAVRAEPAVLAGLPRDALRPQHQAGAAAGADGVGDTRSHGHTLAFRDAYRGADAQHVAHPRRHALRDAEPGLREADDRTHRRTDDTGAVECARDAAGGRAGAAALTRRRGVPAAPADRRDEEAVRERRGVLPPHPEAAAVGVRVGLGPEEDRLTRAAGACLTPAAPAGR</sequence>
<feature type="compositionally biased region" description="Basic residues" evidence="1">
    <location>
        <begin position="52"/>
        <end position="93"/>
    </location>
</feature>
<name>A0A9W4MET1_9ACTN</name>
<feature type="compositionally biased region" description="Low complexity" evidence="1">
    <location>
        <begin position="94"/>
        <end position="109"/>
    </location>
</feature>
<proteinExistence type="predicted"/>
<feature type="compositionally biased region" description="Basic residues" evidence="1">
    <location>
        <begin position="24"/>
        <end position="46"/>
    </location>
</feature>
<protein>
    <submittedName>
        <fullName evidence="2">Uncharacterized protein</fullName>
    </submittedName>
</protein>
<evidence type="ECO:0000313" key="3">
    <source>
        <dbReference type="Proteomes" id="UP001153328"/>
    </source>
</evidence>
<comment type="caution">
    <text evidence="2">The sequence shown here is derived from an EMBL/GenBank/DDBJ whole genome shotgun (WGS) entry which is preliminary data.</text>
</comment>
<feature type="compositionally biased region" description="Basic residues" evidence="1">
    <location>
        <begin position="138"/>
        <end position="152"/>
    </location>
</feature>
<gene>
    <name evidence="2" type="ORF">SBRY_50410</name>
</gene>
<keyword evidence="3" id="KW-1185">Reference proteome</keyword>
<feature type="compositionally biased region" description="Pro residues" evidence="1">
    <location>
        <begin position="124"/>
        <end position="136"/>
    </location>
</feature>
<feature type="region of interest" description="Disordered" evidence="1">
    <location>
        <begin position="413"/>
        <end position="444"/>
    </location>
</feature>
<feature type="compositionally biased region" description="Basic and acidic residues" evidence="1">
    <location>
        <begin position="13"/>
        <end position="23"/>
    </location>
</feature>